<sequence length="186" mass="20434">MCRFPLIFGGCPSKLLTDAMPTAWKSALPHAGFAAVAGLNCAQGSSAWLKCCACDEPSERSCLAGSHWRRWQPTTNVCIVPLCALYGNTHWKRGEAVDTWQPLASSIIISYNAARKPTRPAERELPTSDSPGASPARPRIYRATLCEESIRASSPSLLRFDFRLVWGWRSSRHGRRVRGAVSEGGF</sequence>
<protein>
    <submittedName>
        <fullName evidence="2">Uncharacterized protein</fullName>
    </submittedName>
</protein>
<accession>A0A165CD01</accession>
<gene>
    <name evidence="2" type="ORF">CALCODRAFT_179483</name>
</gene>
<dbReference type="Proteomes" id="UP000076842">
    <property type="component" value="Unassembled WGS sequence"/>
</dbReference>
<evidence type="ECO:0000256" key="1">
    <source>
        <dbReference type="SAM" id="MobiDB-lite"/>
    </source>
</evidence>
<dbReference type="InParanoid" id="A0A165CD01"/>
<proteinExistence type="predicted"/>
<keyword evidence="3" id="KW-1185">Reference proteome</keyword>
<reference evidence="2 3" key="1">
    <citation type="journal article" date="2016" name="Mol. Biol. Evol.">
        <title>Comparative Genomics of Early-Diverging Mushroom-Forming Fungi Provides Insights into the Origins of Lignocellulose Decay Capabilities.</title>
        <authorList>
            <person name="Nagy L.G."/>
            <person name="Riley R."/>
            <person name="Tritt A."/>
            <person name="Adam C."/>
            <person name="Daum C."/>
            <person name="Floudas D."/>
            <person name="Sun H."/>
            <person name="Yadav J.S."/>
            <person name="Pangilinan J."/>
            <person name="Larsson K.H."/>
            <person name="Matsuura K."/>
            <person name="Barry K."/>
            <person name="Labutti K."/>
            <person name="Kuo R."/>
            <person name="Ohm R.A."/>
            <person name="Bhattacharya S.S."/>
            <person name="Shirouzu T."/>
            <person name="Yoshinaga Y."/>
            <person name="Martin F.M."/>
            <person name="Grigoriev I.V."/>
            <person name="Hibbett D.S."/>
        </authorList>
    </citation>
    <scope>NUCLEOTIDE SEQUENCE [LARGE SCALE GENOMIC DNA]</scope>
    <source>
        <strain evidence="2 3">HHB12733</strain>
    </source>
</reference>
<organism evidence="2 3">
    <name type="scientific">Calocera cornea HHB12733</name>
    <dbReference type="NCBI Taxonomy" id="1353952"/>
    <lineage>
        <taxon>Eukaryota</taxon>
        <taxon>Fungi</taxon>
        <taxon>Dikarya</taxon>
        <taxon>Basidiomycota</taxon>
        <taxon>Agaricomycotina</taxon>
        <taxon>Dacrymycetes</taxon>
        <taxon>Dacrymycetales</taxon>
        <taxon>Dacrymycetaceae</taxon>
        <taxon>Calocera</taxon>
    </lineage>
</organism>
<feature type="region of interest" description="Disordered" evidence="1">
    <location>
        <begin position="118"/>
        <end position="137"/>
    </location>
</feature>
<dbReference type="AlphaFoldDB" id="A0A165CD01"/>
<evidence type="ECO:0000313" key="3">
    <source>
        <dbReference type="Proteomes" id="UP000076842"/>
    </source>
</evidence>
<dbReference type="EMBL" id="KV424158">
    <property type="protein sequence ID" value="KZT50602.1"/>
    <property type="molecule type" value="Genomic_DNA"/>
</dbReference>
<evidence type="ECO:0000313" key="2">
    <source>
        <dbReference type="EMBL" id="KZT50602.1"/>
    </source>
</evidence>
<name>A0A165CD01_9BASI</name>